<dbReference type="AlphaFoldDB" id="A0A0D3H5U6"/>
<dbReference type="Gramene" id="OBART09G07150.1">
    <property type="protein sequence ID" value="OBART09G07150.1"/>
    <property type="gene ID" value="OBART09G07150"/>
</dbReference>
<evidence type="ECO:0000313" key="1">
    <source>
        <dbReference type="EnsemblPlants" id="OBART09G07150.1"/>
    </source>
</evidence>
<keyword evidence="2" id="KW-1185">Reference proteome</keyword>
<protein>
    <submittedName>
        <fullName evidence="1">Uncharacterized protein</fullName>
    </submittedName>
</protein>
<reference evidence="1" key="1">
    <citation type="journal article" date="2009" name="Rice">
        <title>De Novo Next Generation Sequencing of Plant Genomes.</title>
        <authorList>
            <person name="Rounsley S."/>
            <person name="Marri P.R."/>
            <person name="Yu Y."/>
            <person name="He R."/>
            <person name="Sisneros N."/>
            <person name="Goicoechea J.L."/>
            <person name="Lee S.J."/>
            <person name="Angelova A."/>
            <person name="Kudrna D."/>
            <person name="Luo M."/>
            <person name="Affourtit J."/>
            <person name="Desany B."/>
            <person name="Knight J."/>
            <person name="Niazi F."/>
            <person name="Egholm M."/>
            <person name="Wing R.A."/>
        </authorList>
    </citation>
    <scope>NUCLEOTIDE SEQUENCE [LARGE SCALE GENOMIC DNA]</scope>
    <source>
        <strain evidence="1">cv. IRGC 105608</strain>
    </source>
</reference>
<proteinExistence type="predicted"/>
<dbReference type="HOGENOM" id="CLU_1930752_0_0_1"/>
<dbReference type="PaxDb" id="65489-OBART09G07150.1"/>
<reference evidence="1" key="2">
    <citation type="submission" date="2015-03" db="UniProtKB">
        <authorList>
            <consortium name="EnsemblPlants"/>
        </authorList>
    </citation>
    <scope>IDENTIFICATION</scope>
</reference>
<evidence type="ECO:0000313" key="2">
    <source>
        <dbReference type="Proteomes" id="UP000026960"/>
    </source>
</evidence>
<dbReference type="EnsemblPlants" id="OBART09G07150.1">
    <property type="protein sequence ID" value="OBART09G07150.1"/>
    <property type="gene ID" value="OBART09G07150"/>
</dbReference>
<sequence>MEYDNSALAPPWLITEALNAYKNKLWVDVAWSASSSCCYVTLCNMQPVDHSGTMYDKQEKGEEEGDAVKIEGDAVKIVTKWAYSQWFINHIGILSSSIYLVTRAKRLENDSILFQKITSYKLVHGLREQLK</sequence>
<name>A0A0D3H5U6_9ORYZ</name>
<accession>A0A0D3H5U6</accession>
<organism evidence="1">
    <name type="scientific">Oryza barthii</name>
    <dbReference type="NCBI Taxonomy" id="65489"/>
    <lineage>
        <taxon>Eukaryota</taxon>
        <taxon>Viridiplantae</taxon>
        <taxon>Streptophyta</taxon>
        <taxon>Embryophyta</taxon>
        <taxon>Tracheophyta</taxon>
        <taxon>Spermatophyta</taxon>
        <taxon>Magnoliopsida</taxon>
        <taxon>Liliopsida</taxon>
        <taxon>Poales</taxon>
        <taxon>Poaceae</taxon>
        <taxon>BOP clade</taxon>
        <taxon>Oryzoideae</taxon>
        <taxon>Oryzeae</taxon>
        <taxon>Oryzinae</taxon>
        <taxon>Oryza</taxon>
    </lineage>
</organism>
<dbReference type="Proteomes" id="UP000026960">
    <property type="component" value="Chromosome 9"/>
</dbReference>